<accession>C5A2F6</accession>
<organism evidence="1 2">
    <name type="scientific">Thermococcus gammatolerans (strain DSM 15229 / JCM 11827 / EJ3)</name>
    <dbReference type="NCBI Taxonomy" id="593117"/>
    <lineage>
        <taxon>Archaea</taxon>
        <taxon>Methanobacteriati</taxon>
        <taxon>Methanobacteriota</taxon>
        <taxon>Thermococci</taxon>
        <taxon>Thermococcales</taxon>
        <taxon>Thermococcaceae</taxon>
        <taxon>Thermococcus</taxon>
    </lineage>
</organism>
<dbReference type="AlphaFoldDB" id="C5A2F6"/>
<dbReference type="STRING" id="593117.TGAM_2073"/>
<protein>
    <submittedName>
        <fullName evidence="1">Uncharacterized protein</fullName>
    </submittedName>
</protein>
<name>C5A2F6_THEGJ</name>
<sequence length="32" mass="3719">MPPNGRKGRKLSLEELEHVYRVVGIIKRRSSL</sequence>
<dbReference type="KEGG" id="tga:TGAM_2073"/>
<evidence type="ECO:0000313" key="1">
    <source>
        <dbReference type="EMBL" id="ACS34575.1"/>
    </source>
</evidence>
<dbReference type="HOGENOM" id="CLU_3387532_0_0_2"/>
<keyword evidence="2" id="KW-1185">Reference proteome</keyword>
<gene>
    <name evidence="1" type="ordered locus">TGAM_2073</name>
</gene>
<dbReference type="eggNOG" id="arCOG10082">
    <property type="taxonomic scope" value="Archaea"/>
</dbReference>
<dbReference type="PaxDb" id="593117-TGAM_2073"/>
<proteinExistence type="predicted"/>
<dbReference type="Proteomes" id="UP000001488">
    <property type="component" value="Chromosome"/>
</dbReference>
<reference evidence="1 2" key="1">
    <citation type="journal article" date="2007" name="Genome Biol.">
        <title>Genome analysis and genome-wide proteomics of Thermococcus gammatolerans, the most radioresistant organism known amongst the Archaea.</title>
        <authorList>
            <person name="Zivanovic Y."/>
            <person name="Armengaud J."/>
            <person name="Lagorce A."/>
            <person name="Leplat C."/>
            <person name="Guerin P."/>
            <person name="Dutertre M."/>
            <person name="Anthouard V."/>
            <person name="Forterre P."/>
            <person name="Wincker P."/>
            <person name="Confalonieri F."/>
        </authorList>
    </citation>
    <scope>NUCLEOTIDE SEQUENCE [LARGE SCALE GENOMIC DNA]</scope>
    <source>
        <strain evidence="2">DSM 15229 / JCM 11827 / EJ3</strain>
    </source>
</reference>
<dbReference type="EMBL" id="CP001398">
    <property type="protein sequence ID" value="ACS34575.1"/>
    <property type="molecule type" value="Genomic_DNA"/>
</dbReference>
<evidence type="ECO:0000313" key="2">
    <source>
        <dbReference type="Proteomes" id="UP000001488"/>
    </source>
</evidence>